<dbReference type="EMBL" id="SLUK01000003">
    <property type="protein sequence ID" value="TCL44005.1"/>
    <property type="molecule type" value="Genomic_DNA"/>
</dbReference>
<keyword evidence="2 3" id="KW-0378">Hydrolase</keyword>
<dbReference type="InterPro" id="IPR033120">
    <property type="entry name" value="HOTDOG_ACOT"/>
</dbReference>
<evidence type="ECO:0000256" key="2">
    <source>
        <dbReference type="ARBA" id="ARBA00022801"/>
    </source>
</evidence>
<dbReference type="InterPro" id="IPR029069">
    <property type="entry name" value="HotDog_dom_sf"/>
</dbReference>
<comment type="caution">
    <text evidence="5">The sequence shown here is derived from an EMBL/GenBank/DDBJ whole genome shotgun (WGS) entry which is preliminary data.</text>
</comment>
<feature type="domain" description="HotDog ACOT-type" evidence="4">
    <location>
        <begin position="9"/>
        <end position="120"/>
    </location>
</feature>
<keyword evidence="6" id="KW-1185">Reference proteome</keyword>
<proteinExistence type="inferred from homology"/>
<dbReference type="GO" id="GO:0005737">
    <property type="term" value="C:cytoplasm"/>
    <property type="evidence" value="ECO:0007669"/>
    <property type="project" value="TreeGrafter"/>
</dbReference>
<dbReference type="RefSeq" id="WP_242942134.1">
    <property type="nucleotide sequence ID" value="NZ_JADNAH010000099.1"/>
</dbReference>
<accession>A0A9X8Y8J7</accession>
<dbReference type="SUPFAM" id="SSF54637">
    <property type="entry name" value="Thioesterase/thiol ester dehydrase-isomerase"/>
    <property type="match status" value="1"/>
</dbReference>
<protein>
    <submittedName>
        <fullName evidence="5">Acyl-CoA hydrolase</fullName>
    </submittedName>
</protein>
<evidence type="ECO:0000256" key="3">
    <source>
        <dbReference type="PROSITE-ProRule" id="PRU01106"/>
    </source>
</evidence>
<reference evidence="5 6" key="1">
    <citation type="submission" date="2019-03" db="EMBL/GenBank/DDBJ databases">
        <title>Genomic Encyclopedia of Type Strains, Phase IV (KMG-IV): sequencing the most valuable type-strain genomes for metagenomic binning, comparative biology and taxonomic classification.</title>
        <authorList>
            <person name="Goeker M."/>
        </authorList>
    </citation>
    <scope>NUCLEOTIDE SEQUENCE [LARGE SCALE GENOMIC DNA]</scope>
    <source>
        <strain evidence="5 6">DSM 100433</strain>
    </source>
</reference>
<sequence length="158" mass="18142">MELQAKTVAQSRTEQIQILMPEHINGYSRLFGGKLMEWIDVVAGVVARRHSGREVTTAAIDNLQFKAAAHINSTVVLIGRITYVGRTSMEVRVDAFVEELDGRRQMINRAYLVMVALDEHEQPTPVPPLILESEEDRTEWEAGVRRRNLRRERRAENY</sequence>
<dbReference type="Gene3D" id="3.10.129.10">
    <property type="entry name" value="Hotdog Thioesterase"/>
    <property type="match status" value="1"/>
</dbReference>
<dbReference type="Pfam" id="PF03061">
    <property type="entry name" value="4HBT"/>
    <property type="match status" value="1"/>
</dbReference>
<dbReference type="GO" id="GO:0006637">
    <property type="term" value="P:acyl-CoA metabolic process"/>
    <property type="evidence" value="ECO:0007669"/>
    <property type="project" value="TreeGrafter"/>
</dbReference>
<dbReference type="PANTHER" id="PTHR11049">
    <property type="entry name" value="ACYL COENZYME A THIOESTER HYDROLASE"/>
    <property type="match status" value="1"/>
</dbReference>
<organism evidence="5 6">
    <name type="scientific">Harryflintia acetispora</name>
    <dbReference type="NCBI Taxonomy" id="1849041"/>
    <lineage>
        <taxon>Bacteria</taxon>
        <taxon>Bacillati</taxon>
        <taxon>Bacillota</taxon>
        <taxon>Clostridia</taxon>
        <taxon>Eubacteriales</taxon>
        <taxon>Oscillospiraceae</taxon>
        <taxon>Harryflintia</taxon>
    </lineage>
</organism>
<evidence type="ECO:0000256" key="1">
    <source>
        <dbReference type="ARBA" id="ARBA00010458"/>
    </source>
</evidence>
<comment type="similarity">
    <text evidence="1">Belongs to the acyl coenzyme A hydrolase family.</text>
</comment>
<evidence type="ECO:0000313" key="6">
    <source>
        <dbReference type="Proteomes" id="UP000294682"/>
    </source>
</evidence>
<evidence type="ECO:0000313" key="5">
    <source>
        <dbReference type="EMBL" id="TCL44005.1"/>
    </source>
</evidence>
<dbReference type="PROSITE" id="PS51770">
    <property type="entry name" value="HOTDOG_ACOT"/>
    <property type="match status" value="1"/>
</dbReference>
<dbReference type="GO" id="GO:0052816">
    <property type="term" value="F:long-chain fatty acyl-CoA hydrolase activity"/>
    <property type="evidence" value="ECO:0007669"/>
    <property type="project" value="TreeGrafter"/>
</dbReference>
<name>A0A9X8Y8J7_9FIRM</name>
<gene>
    <name evidence="5" type="ORF">EDD78_10342</name>
</gene>
<dbReference type="CDD" id="cd03442">
    <property type="entry name" value="BFIT_BACH"/>
    <property type="match status" value="1"/>
</dbReference>
<dbReference type="InterPro" id="IPR040170">
    <property type="entry name" value="Cytosol_ACT"/>
</dbReference>
<dbReference type="InterPro" id="IPR006683">
    <property type="entry name" value="Thioestr_dom"/>
</dbReference>
<evidence type="ECO:0000259" key="4">
    <source>
        <dbReference type="PROSITE" id="PS51770"/>
    </source>
</evidence>
<dbReference type="AlphaFoldDB" id="A0A9X8Y8J7"/>
<dbReference type="Proteomes" id="UP000294682">
    <property type="component" value="Unassembled WGS sequence"/>
</dbReference>